<dbReference type="EMBL" id="LGSS01000004">
    <property type="protein sequence ID" value="KNF08971.1"/>
    <property type="molecule type" value="Genomic_DNA"/>
</dbReference>
<name>A0A0L0WBX5_GOTPU</name>
<proteinExistence type="predicted"/>
<dbReference type="CDD" id="cd04301">
    <property type="entry name" value="NAT_SF"/>
    <property type="match status" value="1"/>
</dbReference>
<keyword evidence="2" id="KW-0808">Transferase</keyword>
<dbReference type="InterPro" id="IPR016181">
    <property type="entry name" value="Acyl_CoA_acyltransferase"/>
</dbReference>
<dbReference type="SUPFAM" id="SSF55729">
    <property type="entry name" value="Acyl-CoA N-acyltransferases (Nat)"/>
    <property type="match status" value="1"/>
</dbReference>
<sequence>MESLNIRGINSVDIERLIIFLKELENLHGNALPNIFKISEDIEHIREYISNSIEKQNPTFFIAELEEEIIGVIEVIITENPSNPILINREYALIDKLIVKEEYRKLGVAKKLIETVETWLKEKGIKEIEIYVWEFNKGALDLYENKGFETICRRMIKSI</sequence>
<evidence type="ECO:0000259" key="1">
    <source>
        <dbReference type="PROSITE" id="PS51186"/>
    </source>
</evidence>
<dbReference type="InterPro" id="IPR000182">
    <property type="entry name" value="GNAT_dom"/>
</dbReference>
<dbReference type="STRING" id="1503.CLPU_4c00170"/>
<dbReference type="AlphaFoldDB" id="A0A0L0WBX5"/>
<dbReference type="PATRIC" id="fig|1503.3.peg.2238"/>
<gene>
    <name evidence="2" type="ORF">CLPU_4c00170</name>
</gene>
<reference evidence="3" key="1">
    <citation type="submission" date="2015-07" db="EMBL/GenBank/DDBJ databases">
        <title>Draft genome sequence of the purine-degrading Gottschalkia purinilyticum DSM 1384 (formerly Clostridium purinilyticum).</title>
        <authorList>
            <person name="Poehlein A."/>
            <person name="Schiel-Bengelsdorf B."/>
            <person name="Bengelsdorf F.R."/>
            <person name="Daniel R."/>
            <person name="Duerre P."/>
        </authorList>
    </citation>
    <scope>NUCLEOTIDE SEQUENCE [LARGE SCALE GENOMIC DNA]</scope>
    <source>
        <strain evidence="3">DSM 1384</strain>
    </source>
</reference>
<protein>
    <submittedName>
        <fullName evidence="2">Acetyltransferase</fullName>
    </submittedName>
</protein>
<dbReference type="Pfam" id="PF00583">
    <property type="entry name" value="Acetyltransf_1"/>
    <property type="match status" value="1"/>
</dbReference>
<dbReference type="Proteomes" id="UP000037267">
    <property type="component" value="Unassembled WGS sequence"/>
</dbReference>
<evidence type="ECO:0000313" key="2">
    <source>
        <dbReference type="EMBL" id="KNF08971.1"/>
    </source>
</evidence>
<dbReference type="InterPro" id="IPR050276">
    <property type="entry name" value="MshD_Acetyltransferase"/>
</dbReference>
<dbReference type="PROSITE" id="PS51186">
    <property type="entry name" value="GNAT"/>
    <property type="match status" value="1"/>
</dbReference>
<accession>A0A0L0WBX5</accession>
<dbReference type="Gene3D" id="3.40.630.30">
    <property type="match status" value="1"/>
</dbReference>
<dbReference type="GO" id="GO:0016747">
    <property type="term" value="F:acyltransferase activity, transferring groups other than amino-acyl groups"/>
    <property type="evidence" value="ECO:0007669"/>
    <property type="project" value="InterPro"/>
</dbReference>
<keyword evidence="3" id="KW-1185">Reference proteome</keyword>
<organism evidence="2 3">
    <name type="scientific">Gottschalkia purinilytica</name>
    <name type="common">Clostridium purinilyticum</name>
    <dbReference type="NCBI Taxonomy" id="1503"/>
    <lineage>
        <taxon>Bacteria</taxon>
        <taxon>Bacillati</taxon>
        <taxon>Bacillota</taxon>
        <taxon>Tissierellia</taxon>
        <taxon>Tissierellales</taxon>
        <taxon>Gottschalkiaceae</taxon>
        <taxon>Gottschalkia</taxon>
    </lineage>
</organism>
<dbReference type="PANTHER" id="PTHR43617">
    <property type="entry name" value="L-AMINO ACID N-ACETYLTRANSFERASE"/>
    <property type="match status" value="1"/>
</dbReference>
<dbReference type="RefSeq" id="WP_200898492.1">
    <property type="nucleotide sequence ID" value="NZ_LGSS01000004.1"/>
</dbReference>
<evidence type="ECO:0000313" key="3">
    <source>
        <dbReference type="Proteomes" id="UP000037267"/>
    </source>
</evidence>
<feature type="domain" description="N-acetyltransferase" evidence="1">
    <location>
        <begin position="12"/>
        <end position="159"/>
    </location>
</feature>
<comment type="caution">
    <text evidence="2">The sequence shown here is derived from an EMBL/GenBank/DDBJ whole genome shotgun (WGS) entry which is preliminary data.</text>
</comment>